<dbReference type="AlphaFoldDB" id="A0A2S0K631"/>
<reference evidence="2 4" key="2">
    <citation type="submission" date="2018-06" db="EMBL/GenBank/DDBJ databases">
        <authorList>
            <consortium name="Pathogen Informatics"/>
            <person name="Doyle S."/>
        </authorList>
    </citation>
    <scope>NUCLEOTIDE SEQUENCE [LARGE SCALE GENOMIC DNA]</scope>
    <source>
        <strain evidence="2 4">NCTC10338</strain>
    </source>
</reference>
<proteinExistence type="predicted"/>
<evidence type="ECO:0000313" key="4">
    <source>
        <dbReference type="Proteomes" id="UP000255295"/>
    </source>
</evidence>
<dbReference type="Proteomes" id="UP000238825">
    <property type="component" value="Chromosome"/>
</dbReference>
<accession>A0A2S0K631</accession>
<protein>
    <submittedName>
        <fullName evidence="1">Uncharacterized protein</fullName>
    </submittedName>
</protein>
<evidence type="ECO:0000313" key="1">
    <source>
        <dbReference type="EMBL" id="AVK98837.1"/>
    </source>
</evidence>
<reference evidence="1 3" key="1">
    <citation type="submission" date="2017-03" db="EMBL/GenBank/DDBJ databases">
        <title>The whole genome sequencing and assembly of Lysinibacillus sphaericus DSM 28T strain.</title>
        <authorList>
            <person name="Lee Y.-J."/>
            <person name="Yi H."/>
            <person name="Bahn Y.-S."/>
            <person name="Kim J.F."/>
            <person name="Lee D.-W."/>
        </authorList>
    </citation>
    <scope>NUCLEOTIDE SEQUENCE [LARGE SCALE GENOMIC DNA]</scope>
    <source>
        <strain evidence="1 3">DSM 28</strain>
    </source>
</reference>
<dbReference type="NCBIfam" id="NF047561">
    <property type="entry name" value="orf58_phage_fam"/>
    <property type="match status" value="1"/>
</dbReference>
<organism evidence="1 3">
    <name type="scientific">Lysinibacillus sphaericus</name>
    <name type="common">Bacillus sphaericus</name>
    <dbReference type="NCBI Taxonomy" id="1421"/>
    <lineage>
        <taxon>Bacteria</taxon>
        <taxon>Bacillati</taxon>
        <taxon>Bacillota</taxon>
        <taxon>Bacilli</taxon>
        <taxon>Bacillales</taxon>
        <taxon>Bacillaceae</taxon>
        <taxon>Lysinibacillus</taxon>
    </lineage>
</organism>
<name>A0A2S0K631_LYSSH</name>
<evidence type="ECO:0000313" key="2">
    <source>
        <dbReference type="EMBL" id="SUV15147.1"/>
    </source>
</evidence>
<dbReference type="GeneID" id="48278955"/>
<gene>
    <name evidence="1" type="ORF">LS41612_22375</name>
    <name evidence="2" type="ORF">NCTC10338_00166</name>
</gene>
<dbReference type="EMBL" id="UFSZ01000001">
    <property type="protein sequence ID" value="SUV15147.1"/>
    <property type="molecule type" value="Genomic_DNA"/>
</dbReference>
<evidence type="ECO:0000313" key="3">
    <source>
        <dbReference type="Proteomes" id="UP000238825"/>
    </source>
</evidence>
<sequence length="266" mass="29921">MSKLFKRYVEVVTGNLKFNNTDLDIEFEVPFDDDLEPNISEITIYNLSESTRNKLKRGEVISITAGYVEDKGLILNGRINSITTTPLGADRATVIKVIDTYSFNVKKTLQRSYKGKIKADAIIKDLVKALGLKVAVLKLPKNKLYDKGFSINGEIFKKIQDVANDCGASAYISRQQTYIRPITEGDNHRFILSPDTGLVDSPEYFETERKGIVMKGYKAKSLLQHRMNTASIIELQSIVTKSKVRVKKGKHICKGNSFYTEVEAIL</sequence>
<dbReference type="RefSeq" id="WP_024362675.1">
    <property type="nucleotide sequence ID" value="NZ_BJNS01000014.1"/>
</dbReference>
<dbReference type="EMBL" id="CP019980">
    <property type="protein sequence ID" value="AVK98837.1"/>
    <property type="molecule type" value="Genomic_DNA"/>
</dbReference>
<dbReference type="Proteomes" id="UP000255295">
    <property type="component" value="Unassembled WGS sequence"/>
</dbReference>